<feature type="active site" description="Charge relay system" evidence="11">
    <location>
        <position position="639"/>
    </location>
</feature>
<keyword evidence="9" id="KW-0865">Zymogen</keyword>
<evidence type="ECO:0000256" key="2">
    <source>
        <dbReference type="ARBA" id="ARBA00011073"/>
    </source>
</evidence>
<keyword evidence="8" id="KW-0843">Virulence</keyword>
<dbReference type="InterPro" id="IPR036852">
    <property type="entry name" value="Peptidase_S8/S53_dom_sf"/>
</dbReference>
<dbReference type="InterPro" id="IPR023827">
    <property type="entry name" value="Peptidase_S8_Asp-AS"/>
</dbReference>
<dbReference type="InterPro" id="IPR000209">
    <property type="entry name" value="Peptidase_S8/S53_dom"/>
</dbReference>
<dbReference type="AlphaFoldDB" id="A0A0B4VM11"/>
<keyword evidence="7 11" id="KW-0720">Serine protease</keyword>
<dbReference type="GO" id="GO:0005576">
    <property type="term" value="C:extracellular region"/>
    <property type="evidence" value="ECO:0007669"/>
    <property type="project" value="UniProtKB-SubCell"/>
</dbReference>
<keyword evidence="6 11" id="KW-0378">Hydrolase</keyword>
<proteinExistence type="evidence at transcript level"/>
<comment type="subcellular location">
    <subcellularLocation>
        <location evidence="1">Secreted</location>
    </subcellularLocation>
</comment>
<dbReference type="InterPro" id="IPR015500">
    <property type="entry name" value="Peptidase_S8_subtilisin-rel"/>
</dbReference>
<dbReference type="PROSITE" id="PS51892">
    <property type="entry name" value="SUBTILASE"/>
    <property type="match status" value="1"/>
</dbReference>
<evidence type="ECO:0000256" key="4">
    <source>
        <dbReference type="ARBA" id="ARBA00022670"/>
    </source>
</evidence>
<evidence type="ECO:0000256" key="7">
    <source>
        <dbReference type="ARBA" id="ARBA00022825"/>
    </source>
</evidence>
<dbReference type="PRINTS" id="PR00723">
    <property type="entry name" value="SUBTILISIN"/>
</dbReference>
<evidence type="ECO:0000256" key="11">
    <source>
        <dbReference type="PROSITE-ProRule" id="PRU01240"/>
    </source>
</evidence>
<evidence type="ECO:0000256" key="10">
    <source>
        <dbReference type="ARBA" id="ARBA00023180"/>
    </source>
</evidence>
<feature type="chain" id="PRO_5002098085" evidence="13">
    <location>
        <begin position="27"/>
        <end position="998"/>
    </location>
</feature>
<feature type="active site" description="Charge relay system" evidence="11">
    <location>
        <position position="467"/>
    </location>
</feature>
<evidence type="ECO:0000259" key="14">
    <source>
        <dbReference type="Pfam" id="PF00082"/>
    </source>
</evidence>
<evidence type="ECO:0000256" key="6">
    <source>
        <dbReference type="ARBA" id="ARBA00022801"/>
    </source>
</evidence>
<dbReference type="GO" id="GO:0006508">
    <property type="term" value="P:proteolysis"/>
    <property type="evidence" value="ECO:0007669"/>
    <property type="project" value="UniProtKB-KW"/>
</dbReference>
<keyword evidence="10" id="KW-0325">Glycoprotein</keyword>
<dbReference type="InterPro" id="IPR056002">
    <property type="entry name" value="DUF7580"/>
</dbReference>
<protein>
    <submittedName>
        <fullName evidence="16">Putative subtilisin</fullName>
    </submittedName>
</protein>
<dbReference type="Pfam" id="PF00082">
    <property type="entry name" value="Peptidase_S8"/>
    <property type="match status" value="1"/>
</dbReference>
<dbReference type="PROSITE" id="PS00136">
    <property type="entry name" value="SUBTILASE_ASP"/>
    <property type="match status" value="1"/>
</dbReference>
<dbReference type="Gene3D" id="3.40.50.200">
    <property type="entry name" value="Peptidase S8/S53 domain"/>
    <property type="match status" value="1"/>
</dbReference>
<comment type="similarity">
    <text evidence="2 11 12">Belongs to the peptidase S8 family.</text>
</comment>
<evidence type="ECO:0000259" key="15">
    <source>
        <dbReference type="Pfam" id="PF24476"/>
    </source>
</evidence>
<evidence type="ECO:0000256" key="1">
    <source>
        <dbReference type="ARBA" id="ARBA00004613"/>
    </source>
</evidence>
<evidence type="ECO:0000256" key="8">
    <source>
        <dbReference type="ARBA" id="ARBA00023026"/>
    </source>
</evidence>
<accession>A0A0B4VM11</accession>
<dbReference type="EMBL" id="KP290863">
    <property type="protein sequence ID" value="AJD23190.1"/>
    <property type="molecule type" value="mRNA"/>
</dbReference>
<sequence>MHQFFLILTVFAAWRFLNLFVRPVSRDISSTPNDSQQEDISLIQQGLQEVFSQINLAPNNLYHHYEELLALLLKLQKACHIVSSPFASGAIYPKLVLRGLRVLLENLELEDVKFLGPDSDPLLLKQILDEILDLRKRLAPKVDTSVNLTLKTAPFVETNFNSSFWDSSQQLFEALLVNIGDCKGSTHTAMLNLGGLPFTKPQINDAEFKLLLPSCPTPGSWQETHCRVLFESPSEMDVSTDWPHSYICEAASKYCGPILNIRMHEGQYEESYFGYPDVHNKVPPYGDAVPSMAVSRLIELNFLNCLNPFSPLKENLQQWGGVPADMHSMPIELKFPASYNNENRQIGTITRSSDESDTNVIVDRPLGNLPVKGLEVQDYNSRVYPVSFRKLAETYDAFFQAGEDEEPVRVAILDTGIDLGHPELQAARSDPRSGRPIKGEGPQINRVKKWKSFCGGKEEEVSDIDGHGTHVAGIILQLAPTAELYIAQVSKDRSSNFSRKEMRPKVSTLENGRNMSEHNAVERAIEWAIECKVHLINMSCGFKDCDERVLKALEKAKRSGIVVFAAASNKGSHEDVSWPARDGEVAICVHSSNDYGNRKSDFTPDAARNNINFMVVGEQVCSLWTTHRGGGLKAMDGTSSATPVATAIAALLLAFTRQDTFRMRDVRLHIEDDLACFLWRGLPTDAFSKDTLAFEQQHLYLLETPPKYPQRQAIGKTSGSYHTMAQSSGDYLGAVKWRVAPHPRAAGKCITLGSILTNPEDPDSLLNGDDMKAIDKKDIIIEHNVNRTLKRQASRDASLLFKILQPLLSTGLGAEVVHKHDLETMVEAMDIQEQFIRTDWKTTGDYIRDRLKAASVQEYLQSCYFQKKLYMITGVATAKRLSIKQVRTGQGSLGAKLPAFQLVGIDVGAQARFGHTLDSLSKVTIEEPRDFAYRVRQFTYRKFRTKKIKDGSEKSALAFYDTAGDEYDSDEYESLALFKGFEEDDVDRVDGGLLVFEV</sequence>
<feature type="active site" description="Charge relay system" evidence="11">
    <location>
        <position position="414"/>
    </location>
</feature>
<keyword evidence="4 11" id="KW-0645">Protease</keyword>
<dbReference type="InterPro" id="IPR050131">
    <property type="entry name" value="Peptidase_S8_subtilisin-like"/>
</dbReference>
<organism evidence="16">
    <name type="scientific">Onygena corvina</name>
    <dbReference type="NCBI Taxonomy" id="180788"/>
    <lineage>
        <taxon>Eukaryota</taxon>
        <taxon>Fungi</taxon>
        <taxon>Dikarya</taxon>
        <taxon>Ascomycota</taxon>
        <taxon>Pezizomycotina</taxon>
        <taxon>Eurotiomycetes</taxon>
        <taxon>Eurotiomycetidae</taxon>
        <taxon>Onygenales</taxon>
        <taxon>Onygenaceae</taxon>
        <taxon>Onygena</taxon>
    </lineage>
</organism>
<dbReference type="Pfam" id="PF24476">
    <property type="entry name" value="DUF7580"/>
    <property type="match status" value="1"/>
</dbReference>
<evidence type="ECO:0000256" key="3">
    <source>
        <dbReference type="ARBA" id="ARBA00022525"/>
    </source>
</evidence>
<feature type="signal peptide" evidence="13">
    <location>
        <begin position="1"/>
        <end position="26"/>
    </location>
</feature>
<evidence type="ECO:0000256" key="9">
    <source>
        <dbReference type="ARBA" id="ARBA00023145"/>
    </source>
</evidence>
<evidence type="ECO:0000256" key="13">
    <source>
        <dbReference type="SAM" id="SignalP"/>
    </source>
</evidence>
<reference evidence="16" key="1">
    <citation type="journal article" date="2015" name="Appl. Microbiol. Biotechnol.">
        <title>Genome and secretome analyses provide insights into keratin decomposition by novel proteases from the non-pathogenic fungus Onygena corvina.</title>
        <authorList>
            <person name="Huang Y."/>
            <person name="Busk P.K."/>
            <person name="Herbst F.A."/>
            <person name="Lange L."/>
        </authorList>
    </citation>
    <scope>NUCLEOTIDE SEQUENCE</scope>
    <source>
        <strain evidence="16">CBS 281.48</strain>
    </source>
</reference>
<dbReference type="InterPro" id="IPR023828">
    <property type="entry name" value="Peptidase_S8_Ser-AS"/>
</dbReference>
<evidence type="ECO:0000256" key="5">
    <source>
        <dbReference type="ARBA" id="ARBA00022729"/>
    </source>
</evidence>
<feature type="domain" description="DUF7580" evidence="15">
    <location>
        <begin position="160"/>
        <end position="255"/>
    </location>
</feature>
<keyword evidence="3" id="KW-0964">Secreted</keyword>
<keyword evidence="5 13" id="KW-0732">Signal</keyword>
<dbReference type="SUPFAM" id="SSF52743">
    <property type="entry name" value="Subtilisin-like"/>
    <property type="match status" value="1"/>
</dbReference>
<feature type="domain" description="Peptidase S8/S53" evidence="14">
    <location>
        <begin position="408"/>
        <end position="667"/>
    </location>
</feature>
<evidence type="ECO:0000313" key="16">
    <source>
        <dbReference type="EMBL" id="AJD23190.1"/>
    </source>
</evidence>
<dbReference type="GO" id="GO:0004252">
    <property type="term" value="F:serine-type endopeptidase activity"/>
    <property type="evidence" value="ECO:0007669"/>
    <property type="project" value="UniProtKB-UniRule"/>
</dbReference>
<dbReference type="PANTHER" id="PTHR43806:SF11">
    <property type="entry name" value="CEREVISIN-RELATED"/>
    <property type="match status" value="1"/>
</dbReference>
<evidence type="ECO:0000256" key="12">
    <source>
        <dbReference type="RuleBase" id="RU003355"/>
    </source>
</evidence>
<dbReference type="PANTHER" id="PTHR43806">
    <property type="entry name" value="PEPTIDASE S8"/>
    <property type="match status" value="1"/>
</dbReference>
<dbReference type="PROSITE" id="PS00138">
    <property type="entry name" value="SUBTILASE_SER"/>
    <property type="match status" value="1"/>
</dbReference>
<name>A0A0B4VM11_9EURO</name>